<organism evidence="1">
    <name type="scientific">marine metagenome</name>
    <dbReference type="NCBI Taxonomy" id="408172"/>
    <lineage>
        <taxon>unclassified sequences</taxon>
        <taxon>metagenomes</taxon>
        <taxon>ecological metagenomes</taxon>
    </lineage>
</organism>
<sequence length="33" mass="3836">MKLKALPTLSGLDAIRRKKDPKNLYLLLVFTDY</sequence>
<name>A0A382ZHA8_9ZZZZ</name>
<gene>
    <name evidence="1" type="ORF">METZ01_LOCUS447524</name>
</gene>
<reference evidence="1" key="1">
    <citation type="submission" date="2018-05" db="EMBL/GenBank/DDBJ databases">
        <authorList>
            <person name="Lanie J.A."/>
            <person name="Ng W.-L."/>
            <person name="Kazmierczak K.M."/>
            <person name="Andrzejewski T.M."/>
            <person name="Davidsen T.M."/>
            <person name="Wayne K.J."/>
            <person name="Tettelin H."/>
            <person name="Glass J.I."/>
            <person name="Rusch D."/>
            <person name="Podicherti R."/>
            <person name="Tsui H.-C.T."/>
            <person name="Winkler M.E."/>
        </authorList>
    </citation>
    <scope>NUCLEOTIDE SEQUENCE</scope>
</reference>
<evidence type="ECO:0000313" key="1">
    <source>
        <dbReference type="EMBL" id="SVD94670.1"/>
    </source>
</evidence>
<dbReference type="EMBL" id="UINC01183764">
    <property type="protein sequence ID" value="SVD94670.1"/>
    <property type="molecule type" value="Genomic_DNA"/>
</dbReference>
<protein>
    <submittedName>
        <fullName evidence="1">Uncharacterized protein</fullName>
    </submittedName>
</protein>
<accession>A0A382ZHA8</accession>
<proteinExistence type="predicted"/>
<dbReference type="AlphaFoldDB" id="A0A382ZHA8"/>